<evidence type="ECO:0000256" key="5">
    <source>
        <dbReference type="ARBA" id="ARBA00023136"/>
    </source>
</evidence>
<dbReference type="PANTHER" id="PTHR30572">
    <property type="entry name" value="MEMBRANE COMPONENT OF TRANSPORTER-RELATED"/>
    <property type="match status" value="1"/>
</dbReference>
<evidence type="ECO:0000259" key="8">
    <source>
        <dbReference type="Pfam" id="PF02687"/>
    </source>
</evidence>
<organism evidence="10 11">
    <name type="scientific">Herbinix luporum</name>
    <dbReference type="NCBI Taxonomy" id="1679721"/>
    <lineage>
        <taxon>Bacteria</taxon>
        <taxon>Bacillati</taxon>
        <taxon>Bacillota</taxon>
        <taxon>Clostridia</taxon>
        <taxon>Lachnospirales</taxon>
        <taxon>Lachnospiraceae</taxon>
        <taxon>Herbinix</taxon>
    </lineage>
</organism>
<keyword evidence="11" id="KW-1185">Reference proteome</keyword>
<keyword evidence="4 7" id="KW-1133">Transmembrane helix</keyword>
<gene>
    <name evidence="10" type="ORF">SD1D_1188</name>
</gene>
<keyword evidence="2" id="KW-1003">Cell membrane</keyword>
<accession>A0A0K8J5V2</accession>
<keyword evidence="3 7" id="KW-0812">Transmembrane</keyword>
<evidence type="ECO:0000259" key="9">
    <source>
        <dbReference type="Pfam" id="PF12704"/>
    </source>
</evidence>
<dbReference type="Pfam" id="PF12704">
    <property type="entry name" value="MacB_PCD"/>
    <property type="match status" value="1"/>
</dbReference>
<feature type="transmembrane region" description="Helical" evidence="7">
    <location>
        <begin position="995"/>
        <end position="1020"/>
    </location>
</feature>
<name>A0A0K8J5V2_9FIRM</name>
<dbReference type="EMBL" id="LN879430">
    <property type="protein sequence ID" value="CUH92734.1"/>
    <property type="molecule type" value="Genomic_DNA"/>
</dbReference>
<keyword evidence="5 7" id="KW-0472">Membrane</keyword>
<evidence type="ECO:0000256" key="2">
    <source>
        <dbReference type="ARBA" id="ARBA00022475"/>
    </source>
</evidence>
<dbReference type="RefSeq" id="WP_058258075.1">
    <property type="nucleotide sequence ID" value="NZ_LN879430.1"/>
</dbReference>
<dbReference type="GO" id="GO:0022857">
    <property type="term" value="F:transmembrane transporter activity"/>
    <property type="evidence" value="ECO:0007669"/>
    <property type="project" value="TreeGrafter"/>
</dbReference>
<dbReference type="InterPro" id="IPR025857">
    <property type="entry name" value="MacB_PCD"/>
</dbReference>
<dbReference type="OrthoDB" id="1866909at2"/>
<evidence type="ECO:0000313" key="10">
    <source>
        <dbReference type="EMBL" id="CUH92734.1"/>
    </source>
</evidence>
<comment type="similarity">
    <text evidence="6">Belongs to the ABC-4 integral membrane protein family.</text>
</comment>
<dbReference type="Pfam" id="PF02687">
    <property type="entry name" value="FtsX"/>
    <property type="match status" value="1"/>
</dbReference>
<dbReference type="AlphaFoldDB" id="A0A0K8J5V2"/>
<evidence type="ECO:0000256" key="6">
    <source>
        <dbReference type="ARBA" id="ARBA00038076"/>
    </source>
</evidence>
<dbReference type="Proteomes" id="UP000196053">
    <property type="component" value="Chromosome I"/>
</dbReference>
<dbReference type="InterPro" id="IPR003838">
    <property type="entry name" value="ABC3_permease_C"/>
</dbReference>
<feature type="domain" description="ABC3 transporter permease C-terminal" evidence="8">
    <location>
        <begin position="958"/>
        <end position="1047"/>
    </location>
</feature>
<feature type="transmembrane region" description="Helical" evidence="7">
    <location>
        <begin position="407"/>
        <end position="429"/>
    </location>
</feature>
<evidence type="ECO:0000313" key="11">
    <source>
        <dbReference type="Proteomes" id="UP000196053"/>
    </source>
</evidence>
<dbReference type="InterPro" id="IPR050250">
    <property type="entry name" value="Macrolide_Exporter_MacB"/>
</dbReference>
<feature type="domain" description="MacB-like periplasmic core" evidence="9">
    <location>
        <begin position="253"/>
        <end position="375"/>
    </location>
</feature>
<comment type="subcellular location">
    <subcellularLocation>
        <location evidence="1">Cell membrane</location>
        <topology evidence="1">Multi-pass membrane protein</topology>
    </subcellularLocation>
</comment>
<dbReference type="PANTHER" id="PTHR30572:SF4">
    <property type="entry name" value="ABC TRANSPORTER PERMEASE YTRF"/>
    <property type="match status" value="1"/>
</dbReference>
<dbReference type="KEGG" id="hsd:SD1D_1188"/>
<evidence type="ECO:0000256" key="1">
    <source>
        <dbReference type="ARBA" id="ARBA00004651"/>
    </source>
</evidence>
<reference evidence="11" key="1">
    <citation type="submission" date="2015-09" db="EMBL/GenBank/DDBJ databases">
        <authorList>
            <person name="Wibberg D."/>
        </authorList>
    </citation>
    <scope>NUCLEOTIDE SEQUENCE [LARGE SCALE GENOMIC DNA]</scope>
    <source>
        <strain evidence="11">SD1D</strain>
    </source>
</reference>
<evidence type="ECO:0000256" key="7">
    <source>
        <dbReference type="SAM" id="Phobius"/>
    </source>
</evidence>
<evidence type="ECO:0008006" key="12">
    <source>
        <dbReference type="Google" id="ProtNLM"/>
    </source>
</evidence>
<feature type="transmembrane region" description="Helical" evidence="7">
    <location>
        <begin position="450"/>
        <end position="476"/>
    </location>
</feature>
<feature type="transmembrane region" description="Helical" evidence="7">
    <location>
        <begin position="516"/>
        <end position="542"/>
    </location>
</feature>
<protein>
    <recommendedName>
        <fullName evidence="12">ABC3 transporter permease protein domain-containing protein</fullName>
    </recommendedName>
</protein>
<dbReference type="GO" id="GO:0005886">
    <property type="term" value="C:plasma membrane"/>
    <property type="evidence" value="ECO:0007669"/>
    <property type="project" value="UniProtKB-SubCell"/>
</dbReference>
<evidence type="ECO:0000256" key="3">
    <source>
        <dbReference type="ARBA" id="ARBA00022692"/>
    </source>
</evidence>
<feature type="transmembrane region" description="Helical" evidence="7">
    <location>
        <begin position="17"/>
        <end position="38"/>
    </location>
</feature>
<evidence type="ECO:0000256" key="4">
    <source>
        <dbReference type="ARBA" id="ARBA00022989"/>
    </source>
</evidence>
<feature type="transmembrane region" description="Helical" evidence="7">
    <location>
        <begin position="600"/>
        <end position="619"/>
    </location>
</feature>
<feature type="transmembrane region" description="Helical" evidence="7">
    <location>
        <begin position="1026"/>
        <end position="1050"/>
    </location>
</feature>
<proteinExistence type="inferred from homology"/>
<feature type="transmembrane region" description="Helical" evidence="7">
    <location>
        <begin position="954"/>
        <end position="975"/>
    </location>
</feature>
<sequence>MISHSIKSIVRTPKKSILFFCLIGFLSIILSIGAGMYMSAHNMLLDADKTFSTVVELSYLGNSDNNQEAFFERMNKDLSDFDFQKLMKDSNVLSVNMEKSAYAYVAENQINQSLSDINNYVIIEVFNIKPYDDTLYQAIVNKVYFGKTMRENTYVILNSLNEYGEAAGYNFVQGHKYLIIGSLADGKNPMPIITPQIPNGLEGFNYVIDLHEKADFYETKEGEELLELAEAFNVVDSSLPVTMVTNLEACEPYFNGDLIISTGRGFLPEEYQEGNNNVILISKTLAEIYELNIGDSLKLNLHYGKKGIGLSDYFKDYSFSYEAAYEVVGIFDNKENNIFKIYMPMADWISQDFHSTTLARYLVKNGTGNIFIEAYKKDLLANMKFTLYDQGYEAALKPIVELKDTSILLLLLGGLSAIIILVLFSYLYVIKQKDTIINMLALGAGKKRTLTYILFGSMLLLMVASTIGAFITSVFIGSLTKIIFDSMTSSYNRDLMYSERALGLRLDFETKIRINYWIPVIIILLILIIGFILINCLTLYVFNGDKFKVNRPKKVSPKKKSIQEIHPSKANKKDILFGRIRPLSLKFALISLVRSAGRSFIVPILAFIMSVFLVFLGYLSNMEKSKKANVYDNIPVNAYMTTFKNETRDLGGLNLQYDIFRLIDPNYSYRMGWGTEVYNELISGGEYSSSKIYEERRKLLDSSEFFKEMYLYNAVHYEYMGISKTKDGREFPELQSYPNIRKHKNAFGFDWFLNIIPKMPKLAYADDIRYTPEFFDNQDCEVEFLSGYDYDSLSLNENIGIIPRNFASENNIDLGDTIRLTAWYIYEEEYALCSVLDLEVIGIYEQTWQSDVIYTPWIMSYDHDYYVDYSYPIDSQAQVETIWIWNEILPRSVRAATFTLKNTKNLAAFREYLDKQGYSEAGQIKNNRRAIVIQDKKLEETIKPFDNHIKLMNILNPIMLILFGVIGFMVSYLLIRHRISELAIMRSMGAKRTYVFLSFFIEQLILFLLGLIPVFIYSLIFPKYFIYYGASVAYFIISYLTGSGLSLIYLGKADLLDILFSKE</sequence>